<evidence type="ECO:0000256" key="1">
    <source>
        <dbReference type="SAM" id="Phobius"/>
    </source>
</evidence>
<keyword evidence="3" id="KW-1185">Reference proteome</keyword>
<evidence type="ECO:0000313" key="2">
    <source>
        <dbReference type="EMBL" id="CUH52278.1"/>
    </source>
</evidence>
<dbReference type="EMBL" id="CYPW01000017">
    <property type="protein sequence ID" value="CUH52278.1"/>
    <property type="molecule type" value="Genomic_DNA"/>
</dbReference>
<evidence type="ECO:0008006" key="4">
    <source>
        <dbReference type="Google" id="ProtNLM"/>
    </source>
</evidence>
<gene>
    <name evidence="2" type="ORF">SHM7688_01724</name>
</gene>
<dbReference type="STRING" id="321267.SHM7688_01724"/>
<proteinExistence type="predicted"/>
<name>A0A0P1EQS7_9RHOB</name>
<dbReference type="AlphaFoldDB" id="A0A0P1EQS7"/>
<keyword evidence="1" id="KW-0472">Membrane</keyword>
<keyword evidence="1" id="KW-0812">Transmembrane</keyword>
<reference evidence="2 3" key="1">
    <citation type="submission" date="2015-09" db="EMBL/GenBank/DDBJ databases">
        <authorList>
            <consortium name="Swine Surveillance"/>
        </authorList>
    </citation>
    <scope>NUCLEOTIDE SEQUENCE [LARGE SCALE GENOMIC DNA]</scope>
    <source>
        <strain evidence="2 3">CECT 7688</strain>
    </source>
</reference>
<accession>A0A0P1EQS7</accession>
<protein>
    <recommendedName>
        <fullName evidence="4">Flp pilus assembly protein, pilin Flp</fullName>
    </recommendedName>
</protein>
<evidence type="ECO:0000313" key="3">
    <source>
        <dbReference type="Proteomes" id="UP000054823"/>
    </source>
</evidence>
<sequence>MKFSLSTFRREEAGAVTVDWVVLTAAVVGLAVAAFAAIEAVTDEPVRAAAVVLNDADAATDAVVVPQ</sequence>
<dbReference type="Proteomes" id="UP000054823">
    <property type="component" value="Unassembled WGS sequence"/>
</dbReference>
<organism evidence="2 3">
    <name type="scientific">Shimia marina</name>
    <dbReference type="NCBI Taxonomy" id="321267"/>
    <lineage>
        <taxon>Bacteria</taxon>
        <taxon>Pseudomonadati</taxon>
        <taxon>Pseudomonadota</taxon>
        <taxon>Alphaproteobacteria</taxon>
        <taxon>Rhodobacterales</taxon>
        <taxon>Roseobacteraceae</taxon>
    </lineage>
</organism>
<keyword evidence="1" id="KW-1133">Transmembrane helix</keyword>
<dbReference type="RefSeq" id="WP_058239505.1">
    <property type="nucleotide sequence ID" value="NZ_CYPW01000017.1"/>
</dbReference>
<feature type="transmembrane region" description="Helical" evidence="1">
    <location>
        <begin position="20"/>
        <end position="38"/>
    </location>
</feature>